<protein>
    <submittedName>
        <fullName evidence="1">Uncharacterized protein</fullName>
    </submittedName>
</protein>
<name>A0A0E9TXP5_ANGAN</name>
<dbReference type="EMBL" id="GBXM01050133">
    <property type="protein sequence ID" value="JAH58444.1"/>
    <property type="molecule type" value="Transcribed_RNA"/>
</dbReference>
<accession>A0A0E9TXP5</accession>
<organism evidence="1">
    <name type="scientific">Anguilla anguilla</name>
    <name type="common">European freshwater eel</name>
    <name type="synonym">Muraena anguilla</name>
    <dbReference type="NCBI Taxonomy" id="7936"/>
    <lineage>
        <taxon>Eukaryota</taxon>
        <taxon>Metazoa</taxon>
        <taxon>Chordata</taxon>
        <taxon>Craniata</taxon>
        <taxon>Vertebrata</taxon>
        <taxon>Euteleostomi</taxon>
        <taxon>Actinopterygii</taxon>
        <taxon>Neopterygii</taxon>
        <taxon>Teleostei</taxon>
        <taxon>Anguilliformes</taxon>
        <taxon>Anguillidae</taxon>
        <taxon>Anguilla</taxon>
    </lineage>
</organism>
<dbReference type="AlphaFoldDB" id="A0A0E9TXP5"/>
<sequence length="28" mass="3588">MYRPRLRQSYKSSLPFLLITRSWLFLWE</sequence>
<proteinExistence type="predicted"/>
<evidence type="ECO:0000313" key="1">
    <source>
        <dbReference type="EMBL" id="JAH58444.1"/>
    </source>
</evidence>
<reference evidence="1" key="1">
    <citation type="submission" date="2014-11" db="EMBL/GenBank/DDBJ databases">
        <authorList>
            <person name="Amaro Gonzalez C."/>
        </authorList>
    </citation>
    <scope>NUCLEOTIDE SEQUENCE</scope>
</reference>
<reference evidence="1" key="2">
    <citation type="journal article" date="2015" name="Fish Shellfish Immunol.">
        <title>Early steps in the European eel (Anguilla anguilla)-Vibrio vulnificus interaction in the gills: Role of the RtxA13 toxin.</title>
        <authorList>
            <person name="Callol A."/>
            <person name="Pajuelo D."/>
            <person name="Ebbesson L."/>
            <person name="Teles M."/>
            <person name="MacKenzie S."/>
            <person name="Amaro C."/>
        </authorList>
    </citation>
    <scope>NUCLEOTIDE SEQUENCE</scope>
</reference>